<dbReference type="Proteomes" id="UP000276133">
    <property type="component" value="Unassembled WGS sequence"/>
</dbReference>
<organism evidence="1 2">
    <name type="scientific">Brachionus plicatilis</name>
    <name type="common">Marine rotifer</name>
    <name type="synonym">Brachionus muelleri</name>
    <dbReference type="NCBI Taxonomy" id="10195"/>
    <lineage>
        <taxon>Eukaryota</taxon>
        <taxon>Metazoa</taxon>
        <taxon>Spiralia</taxon>
        <taxon>Gnathifera</taxon>
        <taxon>Rotifera</taxon>
        <taxon>Eurotatoria</taxon>
        <taxon>Monogononta</taxon>
        <taxon>Pseudotrocha</taxon>
        <taxon>Ploima</taxon>
        <taxon>Brachionidae</taxon>
        <taxon>Brachionus</taxon>
    </lineage>
</organism>
<gene>
    <name evidence="1" type="ORF">BpHYR1_035031</name>
</gene>
<reference evidence="1 2" key="1">
    <citation type="journal article" date="2018" name="Sci. Rep.">
        <title>Genomic signatures of local adaptation to the degree of environmental predictability in rotifers.</title>
        <authorList>
            <person name="Franch-Gras L."/>
            <person name="Hahn C."/>
            <person name="Garcia-Roger E.M."/>
            <person name="Carmona M.J."/>
            <person name="Serra M."/>
            <person name="Gomez A."/>
        </authorList>
    </citation>
    <scope>NUCLEOTIDE SEQUENCE [LARGE SCALE GENOMIC DNA]</scope>
    <source>
        <strain evidence="1">HYR1</strain>
    </source>
</reference>
<evidence type="ECO:0000313" key="1">
    <source>
        <dbReference type="EMBL" id="RNA02185.1"/>
    </source>
</evidence>
<dbReference type="AlphaFoldDB" id="A0A3M7PTU7"/>
<dbReference type="EMBL" id="REGN01009008">
    <property type="protein sequence ID" value="RNA02185.1"/>
    <property type="molecule type" value="Genomic_DNA"/>
</dbReference>
<evidence type="ECO:0000313" key="2">
    <source>
        <dbReference type="Proteomes" id="UP000276133"/>
    </source>
</evidence>
<name>A0A3M7PTU7_BRAPC</name>
<accession>A0A3M7PTU7</accession>
<proteinExistence type="predicted"/>
<sequence>MSLDDVTNPAIYEFFKNHMSNDRQKWRMVGLLKSTCQIGTCYIFPEKKKIQKMRGMHINKLFISENVIKQSLAQIYMII</sequence>
<comment type="caution">
    <text evidence="1">The sequence shown here is derived from an EMBL/GenBank/DDBJ whole genome shotgun (WGS) entry which is preliminary data.</text>
</comment>
<protein>
    <submittedName>
        <fullName evidence="1">Uncharacterized protein</fullName>
    </submittedName>
</protein>
<keyword evidence="2" id="KW-1185">Reference proteome</keyword>